<dbReference type="NCBIfam" id="TIGR00247">
    <property type="entry name" value="endolytic transglycosylase MltG"/>
    <property type="match status" value="1"/>
</dbReference>
<keyword evidence="1 7" id="KW-1003">Cell membrane</keyword>
<dbReference type="GO" id="GO:0071555">
    <property type="term" value="P:cell wall organization"/>
    <property type="evidence" value="ECO:0007669"/>
    <property type="project" value="UniProtKB-KW"/>
</dbReference>
<evidence type="ECO:0000256" key="3">
    <source>
        <dbReference type="ARBA" id="ARBA00022989"/>
    </source>
</evidence>
<comment type="function">
    <text evidence="7">Functions as a peptidoglycan terminase that cleaves nascent peptidoglycan strands endolytically to terminate their elongation.</text>
</comment>
<dbReference type="AlphaFoldDB" id="A0A2H0AM79"/>
<dbReference type="GO" id="GO:0008932">
    <property type="term" value="F:lytic endotransglycosylase activity"/>
    <property type="evidence" value="ECO:0007669"/>
    <property type="project" value="UniProtKB-UniRule"/>
</dbReference>
<evidence type="ECO:0000313" key="8">
    <source>
        <dbReference type="EMBL" id="PIP46536.1"/>
    </source>
</evidence>
<comment type="catalytic activity">
    <reaction evidence="7">
        <text>a peptidoglycan chain = a peptidoglycan chain with N-acetyl-1,6-anhydromuramyl-[peptide] at the reducing end + a peptidoglycan chain with N-acetylglucosamine at the non-reducing end.</text>
        <dbReference type="EC" id="4.2.2.29"/>
    </reaction>
</comment>
<dbReference type="EMBL" id="PCSK01000009">
    <property type="protein sequence ID" value="PIP46536.1"/>
    <property type="molecule type" value="Genomic_DNA"/>
</dbReference>
<evidence type="ECO:0000256" key="4">
    <source>
        <dbReference type="ARBA" id="ARBA00023136"/>
    </source>
</evidence>
<keyword evidence="2 7" id="KW-0812">Transmembrane</keyword>
<feature type="site" description="Important for catalytic activity" evidence="7">
    <location>
        <position position="213"/>
    </location>
</feature>
<evidence type="ECO:0000256" key="5">
    <source>
        <dbReference type="ARBA" id="ARBA00023239"/>
    </source>
</evidence>
<evidence type="ECO:0000256" key="7">
    <source>
        <dbReference type="HAMAP-Rule" id="MF_02065"/>
    </source>
</evidence>
<dbReference type="Pfam" id="PF02618">
    <property type="entry name" value="YceG"/>
    <property type="match status" value="1"/>
</dbReference>
<comment type="similarity">
    <text evidence="7">Belongs to the transglycosylase MltG family.</text>
</comment>
<evidence type="ECO:0000256" key="2">
    <source>
        <dbReference type="ARBA" id="ARBA00022692"/>
    </source>
</evidence>
<keyword evidence="4 7" id="KW-0472">Membrane</keyword>
<dbReference type="GO" id="GO:0009252">
    <property type="term" value="P:peptidoglycan biosynthetic process"/>
    <property type="evidence" value="ECO:0007669"/>
    <property type="project" value="UniProtKB-UniRule"/>
</dbReference>
<dbReference type="PANTHER" id="PTHR30518">
    <property type="entry name" value="ENDOLYTIC MUREIN TRANSGLYCOSYLASE"/>
    <property type="match status" value="1"/>
</dbReference>
<evidence type="ECO:0000256" key="6">
    <source>
        <dbReference type="ARBA" id="ARBA00023316"/>
    </source>
</evidence>
<dbReference type="EC" id="4.2.2.29" evidence="7"/>
<dbReference type="Proteomes" id="UP000230007">
    <property type="component" value="Unassembled WGS sequence"/>
</dbReference>
<dbReference type="Gene3D" id="3.30.1490.480">
    <property type="entry name" value="Endolytic murein transglycosylase"/>
    <property type="match status" value="1"/>
</dbReference>
<comment type="caution">
    <text evidence="8">The sequence shown here is derived from an EMBL/GenBank/DDBJ whole genome shotgun (WGS) entry which is preliminary data.</text>
</comment>
<evidence type="ECO:0000313" key="9">
    <source>
        <dbReference type="Proteomes" id="UP000230007"/>
    </source>
</evidence>
<sequence>MPIVMSKKLIFSAAAVLIIIGVFIFLFRAPGGADGETVRLVIPLAAEGDRETVKESLRYLHEQGVIRSETALYFLLAISRMSNRIESGAYILAKGWNVFKVLEKLKNPDEVWIVIPEGLRKEEIAEIFAGRFGWSDEERGKWITEYTAAKADYVEGVYSPDTYLIPVDDEPAKVAERLLNRFNEKLAPYTDELAKENVKWTTALKIASIVQREAADKDDMPLIAGVIWNRLLSDTKLDIDATVQYARGDTGSGWWAPIRPEDKNIDSPYNTYLYKGLPPRPIANPGINAIEAALYPEETKCFYYLHGNDRQIHCAVTYEEHLENINKYLK</sequence>
<keyword evidence="3 7" id="KW-1133">Transmembrane helix</keyword>
<organism evidence="8 9">
    <name type="scientific">Candidatus Colwellbacteria bacterium CG23_combo_of_CG06-09_8_20_14_all_42_19</name>
    <dbReference type="NCBI Taxonomy" id="1974541"/>
    <lineage>
        <taxon>Bacteria</taxon>
        <taxon>Candidatus Colwelliibacteriota</taxon>
    </lineage>
</organism>
<keyword evidence="6 7" id="KW-0961">Cell wall biogenesis/degradation</keyword>
<dbReference type="HAMAP" id="MF_02065">
    <property type="entry name" value="MltG"/>
    <property type="match status" value="1"/>
</dbReference>
<accession>A0A2H0AM79</accession>
<evidence type="ECO:0000256" key="1">
    <source>
        <dbReference type="ARBA" id="ARBA00022475"/>
    </source>
</evidence>
<dbReference type="InterPro" id="IPR003770">
    <property type="entry name" value="MLTG-like"/>
</dbReference>
<reference evidence="8 9" key="1">
    <citation type="submission" date="2017-09" db="EMBL/GenBank/DDBJ databases">
        <title>Depth-based differentiation of microbial function through sediment-hosted aquifers and enrichment of novel symbionts in the deep terrestrial subsurface.</title>
        <authorList>
            <person name="Probst A.J."/>
            <person name="Ladd B."/>
            <person name="Jarett J.K."/>
            <person name="Geller-Mcgrath D.E."/>
            <person name="Sieber C.M."/>
            <person name="Emerson J.B."/>
            <person name="Anantharaman K."/>
            <person name="Thomas B.C."/>
            <person name="Malmstrom R."/>
            <person name="Stieglmeier M."/>
            <person name="Klingl A."/>
            <person name="Woyke T."/>
            <person name="Ryan C.M."/>
            <person name="Banfield J.F."/>
        </authorList>
    </citation>
    <scope>NUCLEOTIDE SEQUENCE [LARGE SCALE GENOMIC DNA]</scope>
    <source>
        <strain evidence="8">CG23_combo_of_CG06-09_8_20_14_all_42_19</strain>
    </source>
</reference>
<protein>
    <recommendedName>
        <fullName evidence="7">Endolytic murein transglycosylase</fullName>
        <ecNumber evidence="7">4.2.2.29</ecNumber>
    </recommendedName>
    <alternativeName>
        <fullName evidence="7">Peptidoglycan lytic transglycosylase</fullName>
    </alternativeName>
    <alternativeName>
        <fullName evidence="7">Peptidoglycan polymerization terminase</fullName>
    </alternativeName>
</protein>
<keyword evidence="5 7" id="KW-0456">Lyase</keyword>
<name>A0A2H0AM79_9BACT</name>
<dbReference type="GO" id="GO:0005886">
    <property type="term" value="C:plasma membrane"/>
    <property type="evidence" value="ECO:0007669"/>
    <property type="project" value="UniProtKB-UniRule"/>
</dbReference>
<dbReference type="PANTHER" id="PTHR30518:SF2">
    <property type="entry name" value="ENDOLYTIC MUREIN TRANSGLYCOSYLASE"/>
    <property type="match status" value="1"/>
</dbReference>
<gene>
    <name evidence="7" type="primary">mltG</name>
    <name evidence="8" type="ORF">COX15_00430</name>
</gene>
<proteinExistence type="inferred from homology"/>